<dbReference type="GO" id="GO:0046872">
    <property type="term" value="F:metal ion binding"/>
    <property type="evidence" value="ECO:0007669"/>
    <property type="project" value="InterPro"/>
</dbReference>
<evidence type="ECO:0000313" key="7">
    <source>
        <dbReference type="EMBL" id="RSN71444.1"/>
    </source>
</evidence>
<dbReference type="Proteomes" id="UP000277582">
    <property type="component" value="Unassembled WGS sequence"/>
</dbReference>
<gene>
    <name evidence="7" type="primary">apgM</name>
    <name evidence="7" type="ORF">D6D85_16135</name>
</gene>
<comment type="similarity">
    <text evidence="4">Belongs to the BPG-independent phosphoglycerate mutase family. A-PGAM subfamily.</text>
</comment>
<dbReference type="PANTHER" id="PTHR31209">
    <property type="entry name" value="COFACTOR-INDEPENDENT PHOSPHOGLYCERATE MUTASE"/>
    <property type="match status" value="1"/>
</dbReference>
<accession>A0A429GC92</accession>
<protein>
    <submittedName>
        <fullName evidence="7">2,3-bisphosphoglycerate-independent phosphoglycerate mutase</fullName>
        <ecNumber evidence="7">5.4.2.12</ecNumber>
    </submittedName>
</protein>
<dbReference type="Pfam" id="PF01676">
    <property type="entry name" value="Metalloenzyme"/>
    <property type="match status" value="1"/>
</dbReference>
<dbReference type="NCBIfam" id="TIGR00306">
    <property type="entry name" value="apgM"/>
    <property type="match status" value="1"/>
</dbReference>
<dbReference type="PANTHER" id="PTHR31209:SF0">
    <property type="entry name" value="METALLOENZYME DOMAIN-CONTAINING PROTEIN"/>
    <property type="match status" value="1"/>
</dbReference>
<dbReference type="RefSeq" id="WP_125672982.1">
    <property type="nucleotide sequence ID" value="NZ_RCOS01000175.1"/>
</dbReference>
<dbReference type="InterPro" id="IPR006124">
    <property type="entry name" value="Metalloenzyme"/>
</dbReference>
<comment type="function">
    <text evidence="2">Catalyzes the interconversion of 2-phosphoglycerate and 3-phosphoglycerate.</text>
</comment>
<dbReference type="SUPFAM" id="SSF53649">
    <property type="entry name" value="Alkaline phosphatase-like"/>
    <property type="match status" value="1"/>
</dbReference>
<evidence type="ECO:0000313" key="8">
    <source>
        <dbReference type="Proteomes" id="UP000277582"/>
    </source>
</evidence>
<dbReference type="GO" id="GO:0004619">
    <property type="term" value="F:phosphoglycerate mutase activity"/>
    <property type="evidence" value="ECO:0007669"/>
    <property type="project" value="UniProtKB-EC"/>
</dbReference>
<keyword evidence="8" id="KW-1185">Reference proteome</keyword>
<dbReference type="AlphaFoldDB" id="A0A429GC92"/>
<sequence>MKLLYLVLDGAPDGLIEKSSLRIARKPSIDEIAKKSVCGLMYTVGRGYAPESDSAVISILGYDPEKYYTGRGPIEAIGSGVELKDFFLALRANFATVDPESMKIIDRRAGRDLSSEEARELASSLDGMEIDGFRITVRASVGHRAVVVIESDVPLSDEISNTDPAYDKVGHISVAKKDFSPYIAECRPLSDREDAKISAKIVNIFTKKAVEILDKHEVNLRRKKEGKLPANALLMRDAGNRVPKFEQINRRFGRSFGAIAEMPVEMGICKLMGMREKKVPPPTGDLERDLPSRLSATKELLNEVDVSYVHLKGPDVYGHDGDLMGKVRSIELIDSIFVRGIAEELDNVAILITSDHATPWTLKAHSDDPVPVALRIPGENGDGIECFCERECLRGSLGTIDHGWTLLPMIMKRI</sequence>
<dbReference type="OrthoDB" id="52918at2157"/>
<dbReference type="Pfam" id="PF10143">
    <property type="entry name" value="PhosphMutase"/>
    <property type="match status" value="1"/>
</dbReference>
<comment type="caution">
    <text evidence="7">The sequence shown here is derived from an EMBL/GenBank/DDBJ whole genome shotgun (WGS) entry which is preliminary data.</text>
</comment>
<dbReference type="InterPro" id="IPR017850">
    <property type="entry name" value="Alkaline_phosphatase_core_sf"/>
</dbReference>
<keyword evidence="7" id="KW-0413">Isomerase</keyword>
<evidence type="ECO:0000256" key="3">
    <source>
        <dbReference type="ARBA" id="ARBA00004921"/>
    </source>
</evidence>
<reference evidence="7 8" key="1">
    <citation type="submission" date="2018-10" db="EMBL/GenBank/DDBJ databases">
        <title>Co-occurring genomic capacity for anaerobic methane metabolism and dissimilatory sulfite reduction discovered in the Korarchaeota.</title>
        <authorList>
            <person name="Mckay L.J."/>
            <person name="Dlakic M."/>
            <person name="Fields M.W."/>
            <person name="Delmont T.O."/>
            <person name="Eren A.M."/>
            <person name="Jay Z.J."/>
            <person name="Klingelsmith K.B."/>
            <person name="Rusch D.B."/>
            <person name="Inskeep W.P."/>
        </authorList>
    </citation>
    <scope>NUCLEOTIDE SEQUENCE [LARGE SCALE GENOMIC DNA]</scope>
    <source>
        <strain evidence="7 8">MDKW</strain>
    </source>
</reference>
<dbReference type="Gene3D" id="3.30.70.2130">
    <property type="entry name" value="Metalloenzyme domain"/>
    <property type="match status" value="1"/>
</dbReference>
<organism evidence="7 8">
    <name type="scientific">Candidatus Methanodesulfokora washburnensis</name>
    <dbReference type="NCBI Taxonomy" id="2478471"/>
    <lineage>
        <taxon>Archaea</taxon>
        <taxon>Thermoproteota</taxon>
        <taxon>Candidatus Korarchaeia</taxon>
        <taxon>Candidatus Korarchaeia incertae sedis</taxon>
        <taxon>Candidatus Methanodesulfokora</taxon>
    </lineage>
</organism>
<dbReference type="EC" id="5.4.2.12" evidence="7"/>
<dbReference type="InterPro" id="IPR042253">
    <property type="entry name" value="Pglycerate_mutase_ApgM_sf"/>
</dbReference>
<evidence type="ECO:0000256" key="5">
    <source>
        <dbReference type="ARBA" id="ARBA00023152"/>
    </source>
</evidence>
<dbReference type="Gene3D" id="3.40.720.10">
    <property type="entry name" value="Alkaline Phosphatase, subunit A"/>
    <property type="match status" value="1"/>
</dbReference>
<evidence type="ECO:0000256" key="2">
    <source>
        <dbReference type="ARBA" id="ARBA00002315"/>
    </source>
</evidence>
<name>A0A429GC92_9CREN</name>
<keyword evidence="5" id="KW-0324">Glycolysis</keyword>
<evidence type="ECO:0000256" key="4">
    <source>
        <dbReference type="ARBA" id="ARBA00005524"/>
    </source>
</evidence>
<proteinExistence type="inferred from homology"/>
<comment type="catalytic activity">
    <reaction evidence="1">
        <text>(2R)-2-phosphoglycerate = (2R)-3-phosphoglycerate</text>
        <dbReference type="Rhea" id="RHEA:15901"/>
        <dbReference type="ChEBI" id="CHEBI:58272"/>
        <dbReference type="ChEBI" id="CHEBI:58289"/>
        <dbReference type="EC" id="5.4.2.12"/>
    </reaction>
</comment>
<dbReference type="GO" id="GO:0006096">
    <property type="term" value="P:glycolytic process"/>
    <property type="evidence" value="ECO:0007669"/>
    <property type="project" value="UniProtKB-KW"/>
</dbReference>
<dbReference type="InterPro" id="IPR004456">
    <property type="entry name" value="Pglycerate_mutase_ApgM"/>
</dbReference>
<dbReference type="EMBL" id="RCOS01000175">
    <property type="protein sequence ID" value="RSN71444.1"/>
    <property type="molecule type" value="Genomic_DNA"/>
</dbReference>
<feature type="domain" description="Metalloenzyme" evidence="6">
    <location>
        <begin position="1"/>
        <end position="401"/>
    </location>
</feature>
<dbReference type="CDD" id="cd16011">
    <property type="entry name" value="iPGM_like"/>
    <property type="match status" value="1"/>
</dbReference>
<comment type="pathway">
    <text evidence="3">Carbohydrate degradation.</text>
</comment>
<evidence type="ECO:0000256" key="1">
    <source>
        <dbReference type="ARBA" id="ARBA00000370"/>
    </source>
</evidence>
<evidence type="ECO:0000259" key="6">
    <source>
        <dbReference type="Pfam" id="PF01676"/>
    </source>
</evidence>
<dbReference type="PIRSF" id="PIRSF006392">
    <property type="entry name" value="IPGAM_arch"/>
    <property type="match status" value="1"/>
</dbReference>